<dbReference type="EMBL" id="VDMD01000060">
    <property type="protein sequence ID" value="TRM56753.1"/>
    <property type="molecule type" value="Genomic_DNA"/>
</dbReference>
<dbReference type="OrthoDB" id="2976553at2759"/>
<name>A0A550BW60_9AGAR</name>
<dbReference type="Proteomes" id="UP000320762">
    <property type="component" value="Unassembled WGS sequence"/>
</dbReference>
<evidence type="ECO:0000313" key="3">
    <source>
        <dbReference type="Proteomes" id="UP000320762"/>
    </source>
</evidence>
<dbReference type="Gene3D" id="1.10.443.10">
    <property type="entry name" value="Intergrase catalytic core"/>
    <property type="match status" value="1"/>
</dbReference>
<organism evidence="2 3">
    <name type="scientific">Schizophyllum amplum</name>
    <dbReference type="NCBI Taxonomy" id="97359"/>
    <lineage>
        <taxon>Eukaryota</taxon>
        <taxon>Fungi</taxon>
        <taxon>Dikarya</taxon>
        <taxon>Basidiomycota</taxon>
        <taxon>Agaricomycotina</taxon>
        <taxon>Agaricomycetes</taxon>
        <taxon>Agaricomycetidae</taxon>
        <taxon>Agaricales</taxon>
        <taxon>Schizophyllaceae</taxon>
        <taxon>Schizophyllum</taxon>
    </lineage>
</organism>
<dbReference type="GO" id="GO:0015074">
    <property type="term" value="P:DNA integration"/>
    <property type="evidence" value="ECO:0007669"/>
    <property type="project" value="InterPro"/>
</dbReference>
<dbReference type="AlphaFoldDB" id="A0A550BW60"/>
<dbReference type="GO" id="GO:0003677">
    <property type="term" value="F:DNA binding"/>
    <property type="evidence" value="ECO:0007669"/>
    <property type="project" value="InterPro"/>
</dbReference>
<evidence type="ECO:0000256" key="1">
    <source>
        <dbReference type="ARBA" id="ARBA00023172"/>
    </source>
</evidence>
<dbReference type="InterPro" id="IPR013762">
    <property type="entry name" value="Integrase-like_cat_sf"/>
</dbReference>
<gene>
    <name evidence="2" type="ORF">BD626DRAFT_575290</name>
</gene>
<dbReference type="InterPro" id="IPR011010">
    <property type="entry name" value="DNA_brk_join_enz"/>
</dbReference>
<sequence length="242" mass="27208">MGVRYAGEYKLDPITMQISGCPARAPEVRALLETIQDANQLKGATAMRANAMSFKDLEVMMKGTEVQLSDSDWTSALQDGTVHDGEAAYSTMVRLMIRAFGSSSFTLWTRCYELCRVRYKDIEFGLHTAAPDYIPYFKVRLTSKKGMQNDTFHIYQQKDAWALDMHTHLLSWLQLLQCRLGRPLEAEDYIFPSLSTNGVVQPKTAMNDEELQDHISHFSAAAGIAERYTAHSFRSGGETAGF</sequence>
<evidence type="ECO:0000313" key="2">
    <source>
        <dbReference type="EMBL" id="TRM56753.1"/>
    </source>
</evidence>
<comment type="caution">
    <text evidence="2">The sequence shown here is derived from an EMBL/GenBank/DDBJ whole genome shotgun (WGS) entry which is preliminary data.</text>
</comment>
<accession>A0A550BW60</accession>
<keyword evidence="3" id="KW-1185">Reference proteome</keyword>
<keyword evidence="1" id="KW-0233">DNA recombination</keyword>
<protein>
    <submittedName>
        <fullName evidence="2">Uncharacterized protein</fullName>
    </submittedName>
</protein>
<dbReference type="SUPFAM" id="SSF56349">
    <property type="entry name" value="DNA breaking-rejoining enzymes"/>
    <property type="match status" value="1"/>
</dbReference>
<proteinExistence type="predicted"/>
<dbReference type="STRING" id="97359.A0A550BW60"/>
<dbReference type="GO" id="GO:0006310">
    <property type="term" value="P:DNA recombination"/>
    <property type="evidence" value="ECO:0007669"/>
    <property type="project" value="UniProtKB-KW"/>
</dbReference>
<reference evidence="2 3" key="1">
    <citation type="journal article" date="2019" name="New Phytol.">
        <title>Comparative genomics reveals unique wood-decay strategies and fruiting body development in the Schizophyllaceae.</title>
        <authorList>
            <person name="Almasi E."/>
            <person name="Sahu N."/>
            <person name="Krizsan K."/>
            <person name="Balint B."/>
            <person name="Kovacs G.M."/>
            <person name="Kiss B."/>
            <person name="Cseklye J."/>
            <person name="Drula E."/>
            <person name="Henrissat B."/>
            <person name="Nagy I."/>
            <person name="Chovatia M."/>
            <person name="Adam C."/>
            <person name="LaButti K."/>
            <person name="Lipzen A."/>
            <person name="Riley R."/>
            <person name="Grigoriev I.V."/>
            <person name="Nagy L.G."/>
        </authorList>
    </citation>
    <scope>NUCLEOTIDE SEQUENCE [LARGE SCALE GENOMIC DNA]</scope>
    <source>
        <strain evidence="2 3">NL-1724</strain>
    </source>
</reference>